<evidence type="ECO:0000313" key="3">
    <source>
        <dbReference type="Proteomes" id="UP000724874"/>
    </source>
</evidence>
<feature type="compositionally biased region" description="Low complexity" evidence="1">
    <location>
        <begin position="38"/>
        <end position="50"/>
    </location>
</feature>
<evidence type="ECO:0000313" key="2">
    <source>
        <dbReference type="EMBL" id="KAF8884921.1"/>
    </source>
</evidence>
<reference evidence="2" key="1">
    <citation type="submission" date="2020-11" db="EMBL/GenBank/DDBJ databases">
        <authorList>
            <consortium name="DOE Joint Genome Institute"/>
            <person name="Ahrendt S."/>
            <person name="Riley R."/>
            <person name="Andreopoulos W."/>
            <person name="LaButti K."/>
            <person name="Pangilinan J."/>
            <person name="Ruiz-duenas F.J."/>
            <person name="Barrasa J.M."/>
            <person name="Sanchez-Garcia M."/>
            <person name="Camarero S."/>
            <person name="Miyauchi S."/>
            <person name="Serrano A."/>
            <person name="Linde D."/>
            <person name="Babiker R."/>
            <person name="Drula E."/>
            <person name="Ayuso-Fernandez I."/>
            <person name="Pacheco R."/>
            <person name="Padilla G."/>
            <person name="Ferreira P."/>
            <person name="Barriuso J."/>
            <person name="Kellner H."/>
            <person name="Castanera R."/>
            <person name="Alfaro M."/>
            <person name="Ramirez L."/>
            <person name="Pisabarro A.G."/>
            <person name="Kuo A."/>
            <person name="Tritt A."/>
            <person name="Lipzen A."/>
            <person name="He G."/>
            <person name="Yan M."/>
            <person name="Ng V."/>
            <person name="Cullen D."/>
            <person name="Martin F."/>
            <person name="Rosso M.-N."/>
            <person name="Henrissat B."/>
            <person name="Hibbett D."/>
            <person name="Martinez A.T."/>
            <person name="Grigoriev I.V."/>
        </authorList>
    </citation>
    <scope>NUCLEOTIDE SEQUENCE</scope>
    <source>
        <strain evidence="2">AH 44721</strain>
    </source>
</reference>
<feature type="compositionally biased region" description="Polar residues" evidence="1">
    <location>
        <begin position="11"/>
        <end position="29"/>
    </location>
</feature>
<feature type="compositionally biased region" description="Low complexity" evidence="1">
    <location>
        <begin position="75"/>
        <end position="95"/>
    </location>
</feature>
<feature type="compositionally biased region" description="Basic and acidic residues" evidence="1">
    <location>
        <begin position="372"/>
        <end position="386"/>
    </location>
</feature>
<accession>A0A9P5TII0</accession>
<dbReference type="AlphaFoldDB" id="A0A9P5TII0"/>
<feature type="compositionally biased region" description="Pro residues" evidence="1">
    <location>
        <begin position="344"/>
        <end position="354"/>
    </location>
</feature>
<protein>
    <submittedName>
        <fullName evidence="2">Uncharacterized protein</fullName>
    </submittedName>
</protein>
<keyword evidence="3" id="KW-1185">Reference proteome</keyword>
<comment type="caution">
    <text evidence="2">The sequence shown here is derived from an EMBL/GenBank/DDBJ whole genome shotgun (WGS) entry which is preliminary data.</text>
</comment>
<dbReference type="EMBL" id="JADNYJ010000105">
    <property type="protein sequence ID" value="KAF8884921.1"/>
    <property type="molecule type" value="Genomic_DNA"/>
</dbReference>
<proteinExistence type="predicted"/>
<feature type="compositionally biased region" description="Basic and acidic residues" evidence="1">
    <location>
        <begin position="159"/>
        <end position="195"/>
    </location>
</feature>
<feature type="compositionally biased region" description="Basic and acidic residues" evidence="1">
    <location>
        <begin position="208"/>
        <end position="229"/>
    </location>
</feature>
<organism evidence="2 3">
    <name type="scientific">Gymnopilus junonius</name>
    <name type="common">Spectacular rustgill mushroom</name>
    <name type="synonym">Gymnopilus spectabilis subsp. junonius</name>
    <dbReference type="NCBI Taxonomy" id="109634"/>
    <lineage>
        <taxon>Eukaryota</taxon>
        <taxon>Fungi</taxon>
        <taxon>Dikarya</taxon>
        <taxon>Basidiomycota</taxon>
        <taxon>Agaricomycotina</taxon>
        <taxon>Agaricomycetes</taxon>
        <taxon>Agaricomycetidae</taxon>
        <taxon>Agaricales</taxon>
        <taxon>Agaricineae</taxon>
        <taxon>Hymenogastraceae</taxon>
        <taxon>Gymnopilus</taxon>
    </lineage>
</organism>
<name>A0A9P5TII0_GYMJU</name>
<gene>
    <name evidence="2" type="ORF">CPB84DRAFT_149696</name>
</gene>
<feature type="compositionally biased region" description="Polar residues" evidence="1">
    <location>
        <begin position="388"/>
        <end position="399"/>
    </location>
</feature>
<dbReference type="Proteomes" id="UP000724874">
    <property type="component" value="Unassembled WGS sequence"/>
</dbReference>
<dbReference type="OrthoDB" id="10258692at2759"/>
<evidence type="ECO:0000256" key="1">
    <source>
        <dbReference type="SAM" id="MobiDB-lite"/>
    </source>
</evidence>
<feature type="compositionally biased region" description="Low complexity" evidence="1">
    <location>
        <begin position="324"/>
        <end position="335"/>
    </location>
</feature>
<feature type="region of interest" description="Disordered" evidence="1">
    <location>
        <begin position="1"/>
        <end position="414"/>
    </location>
</feature>
<feature type="compositionally biased region" description="Low complexity" evidence="1">
    <location>
        <begin position="294"/>
        <end position="304"/>
    </location>
</feature>
<sequence>MSAAGYDASHVPSSFSRPEQRRSSGTFPSSYDRPLNAPLRRSSPSPGVSRRSTDTYMPPRSEYPYRDGLSNVYRPSNYRPDYSNSYYSRSPSPDSYGHRSRLSEPEVWDRGSSWRPPPVEAPNGWPDRKIVPPSPTTSSRGRGTREESNRMFEPSDSWKQSHNDRSPRIDHSPPSDHRYDRHSRNSMEVSPDRPARNNRPPAFIPGGDHYRPPHPKRDTYPPARSDYDSYRPPSDSHWSHWNSRYDPISPASSHHRRDSGSISFGRNSDRYESPYPPSRAVSGKASMSPRPVISPMTSSPSWSTPHREPEPWSYLPPASKPDLPSRAPSRSSIASTQVSDRRSPAPPPIPPPPNSIVEPPVVLRDAPAEQNGSEKKIEETKPEAKKVTSGNSAIPTATFASLPETHSAPNPAPPVPVAVASADVFVTKQSHNHSTKFIFASQIHLPKRLFRPQK</sequence>